<reference evidence="1 2" key="1">
    <citation type="journal article" date="2014" name="Science">
        <title>Plant genetics. Early allopolyploid evolution in the post-Neolithic Brassica napus oilseed genome.</title>
        <authorList>
            <person name="Chalhoub B."/>
            <person name="Denoeud F."/>
            <person name="Liu S."/>
            <person name="Parkin I.A."/>
            <person name="Tang H."/>
            <person name="Wang X."/>
            <person name="Chiquet J."/>
            <person name="Belcram H."/>
            <person name="Tong C."/>
            <person name="Samans B."/>
            <person name="Correa M."/>
            <person name="Da Silva C."/>
            <person name="Just J."/>
            <person name="Falentin C."/>
            <person name="Koh C.S."/>
            <person name="Le Clainche I."/>
            <person name="Bernard M."/>
            <person name="Bento P."/>
            <person name="Noel B."/>
            <person name="Labadie K."/>
            <person name="Alberti A."/>
            <person name="Charles M."/>
            <person name="Arnaud D."/>
            <person name="Guo H."/>
            <person name="Daviaud C."/>
            <person name="Alamery S."/>
            <person name="Jabbari K."/>
            <person name="Zhao M."/>
            <person name="Edger P.P."/>
            <person name="Chelaifa H."/>
            <person name="Tack D."/>
            <person name="Lassalle G."/>
            <person name="Mestiri I."/>
            <person name="Schnel N."/>
            <person name="Le Paslier M.C."/>
            <person name="Fan G."/>
            <person name="Renault V."/>
            <person name="Bayer P.E."/>
            <person name="Golicz A.A."/>
            <person name="Manoli S."/>
            <person name="Lee T.H."/>
            <person name="Thi V.H."/>
            <person name="Chalabi S."/>
            <person name="Hu Q."/>
            <person name="Fan C."/>
            <person name="Tollenaere R."/>
            <person name="Lu Y."/>
            <person name="Battail C."/>
            <person name="Shen J."/>
            <person name="Sidebottom C.H."/>
            <person name="Wang X."/>
            <person name="Canaguier A."/>
            <person name="Chauveau A."/>
            <person name="Berard A."/>
            <person name="Deniot G."/>
            <person name="Guan M."/>
            <person name="Liu Z."/>
            <person name="Sun F."/>
            <person name="Lim Y.P."/>
            <person name="Lyons E."/>
            <person name="Town C.D."/>
            <person name="Bancroft I."/>
            <person name="Wang X."/>
            <person name="Meng J."/>
            <person name="Ma J."/>
            <person name="Pires J.C."/>
            <person name="King G.J."/>
            <person name="Brunel D."/>
            <person name="Delourme R."/>
            <person name="Renard M."/>
            <person name="Aury J.M."/>
            <person name="Adams K.L."/>
            <person name="Batley J."/>
            <person name="Snowdon R.J."/>
            <person name="Tost J."/>
            <person name="Edwards D."/>
            <person name="Zhou Y."/>
            <person name="Hua W."/>
            <person name="Sharpe A.G."/>
            <person name="Paterson A.H."/>
            <person name="Guan C."/>
            <person name="Wincker P."/>
        </authorList>
    </citation>
    <scope>NUCLEOTIDE SEQUENCE [LARGE SCALE GENOMIC DNA]</scope>
    <source>
        <strain evidence="2">cv. Darmor-bzh</strain>
    </source>
</reference>
<evidence type="ECO:0000313" key="2">
    <source>
        <dbReference type="Proteomes" id="UP000028999"/>
    </source>
</evidence>
<dbReference type="EMBL" id="LK033477">
    <property type="protein sequence ID" value="CDY56306.1"/>
    <property type="molecule type" value="Genomic_DNA"/>
</dbReference>
<dbReference type="PaxDb" id="3708-A0A078J043"/>
<organism evidence="1 2">
    <name type="scientific">Brassica napus</name>
    <name type="common">Rape</name>
    <dbReference type="NCBI Taxonomy" id="3708"/>
    <lineage>
        <taxon>Eukaryota</taxon>
        <taxon>Viridiplantae</taxon>
        <taxon>Streptophyta</taxon>
        <taxon>Embryophyta</taxon>
        <taxon>Tracheophyta</taxon>
        <taxon>Spermatophyta</taxon>
        <taxon>Magnoliopsida</taxon>
        <taxon>eudicotyledons</taxon>
        <taxon>Gunneridae</taxon>
        <taxon>Pentapetalae</taxon>
        <taxon>rosids</taxon>
        <taxon>malvids</taxon>
        <taxon>Brassicales</taxon>
        <taxon>Brassicaceae</taxon>
        <taxon>Brassiceae</taxon>
        <taxon>Brassica</taxon>
    </lineage>
</organism>
<evidence type="ECO:0000313" key="1">
    <source>
        <dbReference type="EMBL" id="CDY56306.1"/>
    </source>
</evidence>
<dbReference type="Proteomes" id="UP000028999">
    <property type="component" value="Unassembled WGS sequence"/>
</dbReference>
<proteinExistence type="predicted"/>
<name>A0A078J043_BRANA</name>
<accession>A0A078J043</accession>
<keyword evidence="2" id="KW-1185">Reference proteome</keyword>
<dbReference type="STRING" id="3708.A0A078J043"/>
<protein>
    <submittedName>
        <fullName evidence="1">BnaC04g55980D protein</fullName>
    </submittedName>
</protein>
<sequence>MLVKKKKHRPPPDLSFKLSDFGVAATGSTIPVTISPSAAATSLYASGYDTFTNSGSVIDSVSNLKEFAPSPLKSLLPPHVEVSKLSGGSTAINIDSKSLENVDSQARNYAALLKSSAQLQEMGTPSEHVSVRRSGAQRASLKVLLASPKAGKPLLKHKEEGLSLAQATPQIRKSNVDGLMLNGAISNAHSSQTEAKDQSSDQEGSRIVIVWDPKVTMLIYNTTAQLVTCGVTILSENITLTVTFVYGFNLVEDRNSLWESLVELQLGSPVGTHPWTLSCLQP</sequence>
<dbReference type="AlphaFoldDB" id="A0A078J043"/>
<gene>
    <name evidence="1" type="primary">BnaC04g55980D</name>
    <name evidence="1" type="ORF">GSBRNA2T00019422001</name>
</gene>
<dbReference type="Gramene" id="CDY56306">
    <property type="protein sequence ID" value="CDY56306"/>
    <property type="gene ID" value="GSBRNA2T00019422001"/>
</dbReference>